<accession>A0A7W3Y5G6</accession>
<evidence type="ECO:0008006" key="4">
    <source>
        <dbReference type="Google" id="ProtNLM"/>
    </source>
</evidence>
<proteinExistence type="predicted"/>
<comment type="caution">
    <text evidence="2">The sequence shown here is derived from an EMBL/GenBank/DDBJ whole genome shotgun (WGS) entry which is preliminary data.</text>
</comment>
<name>A0A7W3Y5G6_9GAMM</name>
<dbReference type="EMBL" id="JACHTF010000004">
    <property type="protein sequence ID" value="MBB1059955.1"/>
    <property type="molecule type" value="Genomic_DNA"/>
</dbReference>
<feature type="chain" id="PRO_5031026401" description="WxL domain-containing protein" evidence="1">
    <location>
        <begin position="24"/>
        <end position="196"/>
    </location>
</feature>
<protein>
    <recommendedName>
        <fullName evidence="4">WxL domain-containing protein</fullName>
    </recommendedName>
</protein>
<dbReference type="RefSeq" id="WP_182685561.1">
    <property type="nucleotide sequence ID" value="NZ_JACHTF010000004.1"/>
</dbReference>
<gene>
    <name evidence="2" type="ORF">H4F98_05145</name>
</gene>
<sequence>MNVKHSLLAAALFAAALPLAAQAESNSVSSGSATARLDFQITVPRILMLRVGTDDSTVNLIDFNVTAAQLQTLGTPVAATAASGNVGNGTVTATVKGNNGQISLRADSVGALSNGSGDSISYGQITTTSSAPAALPAPVLADGAGTAVNVPLSSGKITNATAQWTYSYKNAAMVAPGTYGGVNTNNGRVTYTASMP</sequence>
<evidence type="ECO:0000256" key="1">
    <source>
        <dbReference type="SAM" id="SignalP"/>
    </source>
</evidence>
<keyword evidence="3" id="KW-1185">Reference proteome</keyword>
<organism evidence="2 3">
    <name type="scientific">Marilutibacter spongiae</name>
    <dbReference type="NCBI Taxonomy" id="2025720"/>
    <lineage>
        <taxon>Bacteria</taxon>
        <taxon>Pseudomonadati</taxon>
        <taxon>Pseudomonadota</taxon>
        <taxon>Gammaproteobacteria</taxon>
        <taxon>Lysobacterales</taxon>
        <taxon>Lysobacteraceae</taxon>
        <taxon>Marilutibacter</taxon>
    </lineage>
</organism>
<keyword evidence="1" id="KW-0732">Signal</keyword>
<reference evidence="2 3" key="1">
    <citation type="submission" date="2020-08" db="EMBL/GenBank/DDBJ databases">
        <authorList>
            <person name="Xu S."/>
            <person name="Li A."/>
        </authorList>
    </citation>
    <scope>NUCLEOTIDE SEQUENCE [LARGE SCALE GENOMIC DNA]</scope>
    <source>
        <strain evidence="2 3">119BY6-57</strain>
    </source>
</reference>
<feature type="signal peptide" evidence="1">
    <location>
        <begin position="1"/>
        <end position="23"/>
    </location>
</feature>
<evidence type="ECO:0000313" key="2">
    <source>
        <dbReference type="EMBL" id="MBB1059955.1"/>
    </source>
</evidence>
<dbReference type="AlphaFoldDB" id="A0A7W3Y5G6"/>
<dbReference type="Proteomes" id="UP000523196">
    <property type="component" value="Unassembled WGS sequence"/>
</dbReference>
<evidence type="ECO:0000313" key="3">
    <source>
        <dbReference type="Proteomes" id="UP000523196"/>
    </source>
</evidence>